<name>A0AAV6GR96_9TELE</name>
<evidence type="ECO:0000259" key="7">
    <source>
        <dbReference type="PROSITE" id="PS50157"/>
    </source>
</evidence>
<comment type="caution">
    <text evidence="8">The sequence shown here is derived from an EMBL/GenBank/DDBJ whole genome shotgun (WGS) entry which is preliminary data.</text>
</comment>
<dbReference type="EMBL" id="JADWDJ010000007">
    <property type="protein sequence ID" value="KAG5277663.1"/>
    <property type="molecule type" value="Genomic_DNA"/>
</dbReference>
<reference evidence="8" key="1">
    <citation type="submission" date="2020-10" db="EMBL/GenBank/DDBJ databases">
        <title>Chromosome-scale genome assembly of the Allis shad, Alosa alosa.</title>
        <authorList>
            <person name="Margot Z."/>
            <person name="Christophe K."/>
            <person name="Cabau C."/>
            <person name="Louis A."/>
            <person name="Berthelot C."/>
            <person name="Parey E."/>
            <person name="Roest Crollius H."/>
            <person name="Montfort J."/>
            <person name="Robinson-Rechavi M."/>
            <person name="Bucao C."/>
            <person name="Bouchez O."/>
            <person name="Gislard M."/>
            <person name="Lluch J."/>
            <person name="Milhes M."/>
            <person name="Lampietro C."/>
            <person name="Lopez Roques C."/>
            <person name="Donnadieu C."/>
            <person name="Braasch I."/>
            <person name="Desvignes T."/>
            <person name="Postlethwait J."/>
            <person name="Bobe J."/>
            <person name="Guiguen Y."/>
        </authorList>
    </citation>
    <scope>NUCLEOTIDE SEQUENCE</scope>
    <source>
        <strain evidence="8">M-15738</strain>
        <tissue evidence="8">Blood</tissue>
    </source>
</reference>
<proteinExistence type="predicted"/>
<evidence type="ECO:0000313" key="9">
    <source>
        <dbReference type="Proteomes" id="UP000823561"/>
    </source>
</evidence>
<evidence type="ECO:0000256" key="5">
    <source>
        <dbReference type="PROSITE-ProRule" id="PRU00042"/>
    </source>
</evidence>
<feature type="compositionally biased region" description="Polar residues" evidence="6">
    <location>
        <begin position="154"/>
        <end position="164"/>
    </location>
</feature>
<keyword evidence="1" id="KW-0479">Metal-binding</keyword>
<dbReference type="FunFam" id="3.30.160.60:FF:002343">
    <property type="entry name" value="Zinc finger protein 33A"/>
    <property type="match status" value="1"/>
</dbReference>
<dbReference type="InterPro" id="IPR013087">
    <property type="entry name" value="Znf_C2H2_type"/>
</dbReference>
<dbReference type="Proteomes" id="UP000823561">
    <property type="component" value="Chromosome 7"/>
</dbReference>
<keyword evidence="4" id="KW-0862">Zinc</keyword>
<organism evidence="8 9">
    <name type="scientific">Alosa alosa</name>
    <name type="common">allis shad</name>
    <dbReference type="NCBI Taxonomy" id="278164"/>
    <lineage>
        <taxon>Eukaryota</taxon>
        <taxon>Metazoa</taxon>
        <taxon>Chordata</taxon>
        <taxon>Craniata</taxon>
        <taxon>Vertebrata</taxon>
        <taxon>Euteleostomi</taxon>
        <taxon>Actinopterygii</taxon>
        <taxon>Neopterygii</taxon>
        <taxon>Teleostei</taxon>
        <taxon>Clupei</taxon>
        <taxon>Clupeiformes</taxon>
        <taxon>Clupeoidei</taxon>
        <taxon>Clupeidae</taxon>
        <taxon>Alosa</taxon>
    </lineage>
</organism>
<evidence type="ECO:0000256" key="1">
    <source>
        <dbReference type="ARBA" id="ARBA00022723"/>
    </source>
</evidence>
<keyword evidence="3 5" id="KW-0863">Zinc-finger</keyword>
<keyword evidence="2" id="KW-0677">Repeat</keyword>
<feature type="domain" description="C2H2-type" evidence="7">
    <location>
        <begin position="192"/>
        <end position="219"/>
    </location>
</feature>
<dbReference type="SMART" id="SM00355">
    <property type="entry name" value="ZnF_C2H2"/>
    <property type="match status" value="2"/>
</dbReference>
<dbReference type="InterPro" id="IPR036236">
    <property type="entry name" value="Znf_C2H2_sf"/>
</dbReference>
<gene>
    <name evidence="8" type="ORF">AALO_G00089980</name>
</gene>
<evidence type="ECO:0000256" key="3">
    <source>
        <dbReference type="ARBA" id="ARBA00022771"/>
    </source>
</evidence>
<evidence type="ECO:0000256" key="6">
    <source>
        <dbReference type="SAM" id="MobiDB-lite"/>
    </source>
</evidence>
<dbReference type="SUPFAM" id="SSF57667">
    <property type="entry name" value="beta-beta-alpha zinc fingers"/>
    <property type="match status" value="1"/>
</dbReference>
<dbReference type="PANTHER" id="PTHR23234:SF10">
    <property type="entry name" value="RIKEN CDNA 6720489N17 GENE-RELATED"/>
    <property type="match status" value="1"/>
</dbReference>
<feature type="domain" description="C2H2-type" evidence="7">
    <location>
        <begin position="70"/>
        <end position="98"/>
    </location>
</feature>
<sequence length="273" mass="30734">MDLSTSASSVRSPDSHCSSVVDHKSLRVPFTDLAGSEKTTGSNVTINEEGSSSVSDEDDSERYQLETTVFSCSLCPLSYTAQIYLHKHIKRSHTDEYVRLLRSGEIRSETLAPSRGHGSINQHTQTQAHIQSATAVSSRTTLSYFPEEARLRQHQSTHSGTLRNTLEHSHQNTHDQTDLKERQRTRTDDWPYHCSQCGKSFAPEASFKRHRRTHTGERPYHCTQCGQWRVTGSELRKSGWDLEGTTGRESNLGHHGWDLTSILTHGTFKVVTV</sequence>
<dbReference type="PANTHER" id="PTHR23234">
    <property type="entry name" value="ZNF44 PROTEIN"/>
    <property type="match status" value="1"/>
</dbReference>
<feature type="region of interest" description="Disordered" evidence="6">
    <location>
        <begin position="151"/>
        <end position="184"/>
    </location>
</feature>
<feature type="compositionally biased region" description="Polar residues" evidence="6">
    <location>
        <begin position="37"/>
        <end position="46"/>
    </location>
</feature>
<keyword evidence="9" id="KW-1185">Reference proteome</keyword>
<protein>
    <recommendedName>
        <fullName evidence="7">C2H2-type domain-containing protein</fullName>
    </recommendedName>
</protein>
<dbReference type="Gene3D" id="3.30.160.60">
    <property type="entry name" value="Classic Zinc Finger"/>
    <property type="match status" value="3"/>
</dbReference>
<evidence type="ECO:0000313" key="8">
    <source>
        <dbReference type="EMBL" id="KAG5277663.1"/>
    </source>
</evidence>
<dbReference type="PROSITE" id="PS00028">
    <property type="entry name" value="ZINC_FINGER_C2H2_1"/>
    <property type="match status" value="2"/>
</dbReference>
<feature type="region of interest" description="Disordered" evidence="6">
    <location>
        <begin position="32"/>
        <end position="60"/>
    </location>
</feature>
<dbReference type="GO" id="GO:0008270">
    <property type="term" value="F:zinc ion binding"/>
    <property type="evidence" value="ECO:0007669"/>
    <property type="project" value="UniProtKB-KW"/>
</dbReference>
<accession>A0AAV6GR96</accession>
<dbReference type="InterPro" id="IPR050758">
    <property type="entry name" value="Znf_C2H2-type"/>
</dbReference>
<evidence type="ECO:0000256" key="2">
    <source>
        <dbReference type="ARBA" id="ARBA00022737"/>
    </source>
</evidence>
<feature type="compositionally biased region" description="Basic and acidic residues" evidence="6">
    <location>
        <begin position="165"/>
        <end position="184"/>
    </location>
</feature>
<evidence type="ECO:0000256" key="4">
    <source>
        <dbReference type="ARBA" id="ARBA00022833"/>
    </source>
</evidence>
<dbReference type="AlphaFoldDB" id="A0AAV6GR96"/>
<dbReference type="PROSITE" id="PS50157">
    <property type="entry name" value="ZINC_FINGER_C2H2_2"/>
    <property type="match status" value="2"/>
</dbReference>